<protein>
    <recommendedName>
        <fullName evidence="3">Thiol-disulfide oxidoreductase DCC</fullName>
    </recommendedName>
</protein>
<evidence type="ECO:0008006" key="3">
    <source>
        <dbReference type="Google" id="ProtNLM"/>
    </source>
</evidence>
<dbReference type="InterPro" id="IPR052927">
    <property type="entry name" value="DCC_oxidoreductase"/>
</dbReference>
<dbReference type="InterPro" id="IPR007263">
    <property type="entry name" value="DCC1-like"/>
</dbReference>
<sequence length="139" mass="15924">MAPKPAKANEQPPIIFFDGVCGLCNGFVDFLVREDRSQVFRFSPLQGETARRVLGTVEESSMDSVVLVEGDRISVKSTAALRIFRRLGGIWSLLWILRWVPVFIRDGVYESIAKNRYRLFGKRETCRIPSLEERGRFLD</sequence>
<dbReference type="PANTHER" id="PTHR33639">
    <property type="entry name" value="THIOL-DISULFIDE OXIDOREDUCTASE DCC"/>
    <property type="match status" value="1"/>
</dbReference>
<accession>A0ABM9HF22</accession>
<organism evidence="1 2">
    <name type="scientific">Nitrospina watsonii</name>
    <dbReference type="NCBI Taxonomy" id="1323948"/>
    <lineage>
        <taxon>Bacteria</taxon>
        <taxon>Pseudomonadati</taxon>
        <taxon>Nitrospinota/Tectimicrobiota group</taxon>
        <taxon>Nitrospinota</taxon>
        <taxon>Nitrospinia</taxon>
        <taxon>Nitrospinales</taxon>
        <taxon>Nitrospinaceae</taxon>
        <taxon>Nitrospina</taxon>
    </lineage>
</organism>
<proteinExistence type="predicted"/>
<dbReference type="Pfam" id="PF04134">
    <property type="entry name" value="DCC1-like"/>
    <property type="match status" value="1"/>
</dbReference>
<gene>
    <name evidence="1" type="ORF">NSPWAT_1773</name>
</gene>
<name>A0ABM9HF22_9BACT</name>
<dbReference type="RefSeq" id="WP_282011522.1">
    <property type="nucleotide sequence ID" value="NZ_OX336137.1"/>
</dbReference>
<dbReference type="EMBL" id="OX336137">
    <property type="protein sequence ID" value="CAI2718632.1"/>
    <property type="molecule type" value="Genomic_DNA"/>
</dbReference>
<reference evidence="1 2" key="1">
    <citation type="submission" date="2022-09" db="EMBL/GenBank/DDBJ databases">
        <authorList>
            <person name="Kop L."/>
        </authorList>
    </citation>
    <scope>NUCLEOTIDE SEQUENCE [LARGE SCALE GENOMIC DNA]</scope>
    <source>
        <strain evidence="1 2">347</strain>
    </source>
</reference>
<evidence type="ECO:0000313" key="2">
    <source>
        <dbReference type="Proteomes" id="UP001157733"/>
    </source>
</evidence>
<dbReference type="Proteomes" id="UP001157733">
    <property type="component" value="Chromosome"/>
</dbReference>
<keyword evidence="2" id="KW-1185">Reference proteome</keyword>
<dbReference type="PANTHER" id="PTHR33639:SF2">
    <property type="entry name" value="DUF393 DOMAIN-CONTAINING PROTEIN"/>
    <property type="match status" value="1"/>
</dbReference>
<evidence type="ECO:0000313" key="1">
    <source>
        <dbReference type="EMBL" id="CAI2718632.1"/>
    </source>
</evidence>